<keyword evidence="9" id="KW-0498">Mitosis</keyword>
<keyword evidence="21" id="KW-1185">Reference proteome</keyword>
<comment type="subcellular location">
    <subcellularLocation>
        <location evidence="3">Chromosome</location>
        <location evidence="3">Centromere</location>
        <location evidence="3">Kinetochore</location>
    </subcellularLocation>
    <subcellularLocation>
        <location evidence="2">Cytoplasm</location>
        <location evidence="2">Cytoskeleton</location>
        <location evidence="2">Spindle</location>
    </subcellularLocation>
    <subcellularLocation>
        <location evidence="1">Nucleus</location>
    </subcellularLocation>
</comment>
<evidence type="ECO:0000256" key="12">
    <source>
        <dbReference type="ARBA" id="ARBA00023054"/>
    </source>
</evidence>
<dbReference type="PANTHER" id="PTHR28216">
    <property type="entry name" value="DASH COMPLEX SUBUNIT DUO1"/>
    <property type="match status" value="1"/>
</dbReference>
<keyword evidence="16" id="KW-0137">Centromere</keyword>
<sequence>MSKDLGPNIAKLSLEDTDEDLFASPESGATTQKHTPISTTNVSAGAKQQARPLSKQDVEEARNAQLRAELEKVRQVNRVIEGVTASLTKATANMETVHKTVNNASALLATWTRILGQTEHNQRVILNPNFHGASQDLEDIENDEIRRQHETERKVLEEQRRREEAQRKAEEEERRKAAAVATGTRGVSRTRSVRGTSSSTRAYVRLDEEKALLPLEALLLAEGQVQQEAEDEDWAEIGRRPRKLHRHTQLSIRIDILSRTLHYLDPHRISDMRAQQHDCWSSNVLCYHTPARATRSQ</sequence>
<evidence type="ECO:0000256" key="1">
    <source>
        <dbReference type="ARBA" id="ARBA00004123"/>
    </source>
</evidence>
<dbReference type="EMBL" id="LFZN01000130">
    <property type="protein sequence ID" value="KXS97896.1"/>
    <property type="molecule type" value="Genomic_DNA"/>
</dbReference>
<evidence type="ECO:0000256" key="3">
    <source>
        <dbReference type="ARBA" id="ARBA00004629"/>
    </source>
</evidence>
<evidence type="ECO:0000256" key="9">
    <source>
        <dbReference type="ARBA" id="ARBA00022776"/>
    </source>
</evidence>
<evidence type="ECO:0000256" key="5">
    <source>
        <dbReference type="ARBA" id="ARBA00022454"/>
    </source>
</evidence>
<dbReference type="PANTHER" id="PTHR28216:SF1">
    <property type="entry name" value="DASH COMPLEX SUBUNIT DUO1"/>
    <property type="match status" value="1"/>
</dbReference>
<evidence type="ECO:0000256" key="7">
    <source>
        <dbReference type="ARBA" id="ARBA00022618"/>
    </source>
</evidence>
<evidence type="ECO:0000256" key="16">
    <source>
        <dbReference type="ARBA" id="ARBA00023328"/>
    </source>
</evidence>
<comment type="caution">
    <text evidence="20">The sequence shown here is derived from an EMBL/GenBank/DDBJ whole genome shotgun (WGS) entry which is preliminary data.</text>
</comment>
<evidence type="ECO:0000256" key="19">
    <source>
        <dbReference type="SAM" id="MobiDB-lite"/>
    </source>
</evidence>
<keyword evidence="14" id="KW-0539">Nucleus</keyword>
<gene>
    <name evidence="20" type="ORF">AC578_5042</name>
</gene>
<keyword evidence="11" id="KW-0995">Kinetochore</keyword>
<organism evidence="20 21">
    <name type="scientific">Pseudocercospora eumusae</name>
    <dbReference type="NCBI Taxonomy" id="321146"/>
    <lineage>
        <taxon>Eukaryota</taxon>
        <taxon>Fungi</taxon>
        <taxon>Dikarya</taxon>
        <taxon>Ascomycota</taxon>
        <taxon>Pezizomycotina</taxon>
        <taxon>Dothideomycetes</taxon>
        <taxon>Dothideomycetidae</taxon>
        <taxon>Mycosphaerellales</taxon>
        <taxon>Mycosphaerellaceae</taxon>
        <taxon>Pseudocercospora</taxon>
    </lineage>
</organism>
<evidence type="ECO:0000256" key="2">
    <source>
        <dbReference type="ARBA" id="ARBA00004186"/>
    </source>
</evidence>
<dbReference type="GO" id="GO:0005874">
    <property type="term" value="C:microtubule"/>
    <property type="evidence" value="ECO:0007669"/>
    <property type="project" value="UniProtKB-KW"/>
</dbReference>
<feature type="region of interest" description="Disordered" evidence="19">
    <location>
        <begin position="166"/>
        <end position="194"/>
    </location>
</feature>
<dbReference type="STRING" id="321146.A0A139H609"/>
<dbReference type="GO" id="GO:0072686">
    <property type="term" value="C:mitotic spindle"/>
    <property type="evidence" value="ECO:0007669"/>
    <property type="project" value="InterPro"/>
</dbReference>
<evidence type="ECO:0000313" key="20">
    <source>
        <dbReference type="EMBL" id="KXS97896.1"/>
    </source>
</evidence>
<dbReference type="Proteomes" id="UP000070133">
    <property type="component" value="Unassembled WGS sequence"/>
</dbReference>
<dbReference type="Pfam" id="PF08651">
    <property type="entry name" value="DASH_Duo1"/>
    <property type="match status" value="1"/>
</dbReference>
<keyword evidence="5" id="KW-0158">Chromosome</keyword>
<feature type="compositionally biased region" description="Polar residues" evidence="19">
    <location>
        <begin position="27"/>
        <end position="43"/>
    </location>
</feature>
<evidence type="ECO:0000256" key="8">
    <source>
        <dbReference type="ARBA" id="ARBA00022701"/>
    </source>
</evidence>
<keyword evidence="8" id="KW-0493">Microtubule</keyword>
<feature type="compositionally biased region" description="Basic and acidic residues" evidence="19">
    <location>
        <begin position="166"/>
        <end position="176"/>
    </location>
</feature>
<keyword evidence="10" id="KW-0159">Chromosome partition</keyword>
<feature type="region of interest" description="Disordered" evidence="19">
    <location>
        <begin position="15"/>
        <end position="57"/>
    </location>
</feature>
<evidence type="ECO:0000256" key="17">
    <source>
        <dbReference type="ARBA" id="ARBA00044152"/>
    </source>
</evidence>
<evidence type="ECO:0000256" key="11">
    <source>
        <dbReference type="ARBA" id="ARBA00022838"/>
    </source>
</evidence>
<keyword evidence="15" id="KW-0131">Cell cycle</keyword>
<evidence type="ECO:0000256" key="6">
    <source>
        <dbReference type="ARBA" id="ARBA00022490"/>
    </source>
</evidence>
<keyword evidence="12" id="KW-0175">Coiled coil</keyword>
<dbReference type="GO" id="GO:0000278">
    <property type="term" value="P:mitotic cell cycle"/>
    <property type="evidence" value="ECO:0007669"/>
    <property type="project" value="InterPro"/>
</dbReference>
<dbReference type="GO" id="GO:0042729">
    <property type="term" value="C:DASH complex"/>
    <property type="evidence" value="ECO:0007669"/>
    <property type="project" value="InterPro"/>
</dbReference>
<dbReference type="AlphaFoldDB" id="A0A139H609"/>
<evidence type="ECO:0000256" key="13">
    <source>
        <dbReference type="ARBA" id="ARBA00023212"/>
    </source>
</evidence>
<comment type="similarity">
    <text evidence="4">Belongs to the DASH complex DUO1 family.</text>
</comment>
<reference evidence="20 21" key="1">
    <citation type="submission" date="2015-07" db="EMBL/GenBank/DDBJ databases">
        <title>Comparative genomics of the Sigatoka disease complex on banana suggests a link between parallel evolutionary changes in Pseudocercospora fijiensis and Pseudocercospora eumusae and increased virulence on the banana host.</title>
        <authorList>
            <person name="Chang T.-C."/>
            <person name="Salvucci A."/>
            <person name="Crous P.W."/>
            <person name="Stergiopoulos I."/>
        </authorList>
    </citation>
    <scope>NUCLEOTIDE SEQUENCE [LARGE SCALE GENOMIC DNA]</scope>
    <source>
        <strain evidence="20 21">CBS 114824</strain>
    </source>
</reference>
<evidence type="ECO:0000313" key="21">
    <source>
        <dbReference type="Proteomes" id="UP000070133"/>
    </source>
</evidence>
<evidence type="ECO:0000256" key="15">
    <source>
        <dbReference type="ARBA" id="ARBA00023306"/>
    </source>
</evidence>
<dbReference type="GO" id="GO:0007059">
    <property type="term" value="P:chromosome segregation"/>
    <property type="evidence" value="ECO:0007669"/>
    <property type="project" value="UniProtKB-KW"/>
</dbReference>
<keyword evidence="7" id="KW-0132">Cell division</keyword>
<dbReference type="OrthoDB" id="5599235at2759"/>
<dbReference type="GO" id="GO:0051301">
    <property type="term" value="P:cell division"/>
    <property type="evidence" value="ECO:0007669"/>
    <property type="project" value="UniProtKB-KW"/>
</dbReference>
<evidence type="ECO:0000256" key="18">
    <source>
        <dbReference type="ARBA" id="ARBA00044358"/>
    </source>
</evidence>
<feature type="compositionally biased region" description="Low complexity" evidence="19">
    <location>
        <begin position="178"/>
        <end position="194"/>
    </location>
</feature>
<accession>A0A139H609</accession>
<keyword evidence="6" id="KW-0963">Cytoplasm</keyword>
<dbReference type="InterPro" id="IPR013960">
    <property type="entry name" value="DASH_Duo1"/>
</dbReference>
<evidence type="ECO:0000256" key="10">
    <source>
        <dbReference type="ARBA" id="ARBA00022829"/>
    </source>
</evidence>
<evidence type="ECO:0000256" key="14">
    <source>
        <dbReference type="ARBA" id="ARBA00023242"/>
    </source>
</evidence>
<name>A0A139H609_9PEZI</name>
<keyword evidence="13" id="KW-0206">Cytoskeleton</keyword>
<protein>
    <recommendedName>
        <fullName evidence="17">DASH complex subunit DUO1</fullName>
    </recommendedName>
    <alternativeName>
        <fullName evidence="18">Outer kinetochore protein DUO1</fullName>
    </alternativeName>
</protein>
<evidence type="ECO:0000256" key="4">
    <source>
        <dbReference type="ARBA" id="ARBA00005366"/>
    </source>
</evidence>
<proteinExistence type="inferred from homology"/>